<evidence type="ECO:0000256" key="2">
    <source>
        <dbReference type="SAM" id="MobiDB-lite"/>
    </source>
</evidence>
<dbReference type="InterPro" id="IPR043312">
    <property type="entry name" value="AtBBR-like"/>
</dbReference>
<dbReference type="EMBL" id="JAAARO010000023">
    <property type="protein sequence ID" value="KAF5725316.1"/>
    <property type="molecule type" value="Genomic_DNA"/>
</dbReference>
<dbReference type="GO" id="GO:0008270">
    <property type="term" value="F:zinc ion binding"/>
    <property type="evidence" value="ECO:0007669"/>
    <property type="project" value="UniProtKB-KW"/>
</dbReference>
<feature type="region of interest" description="Disordered" evidence="2">
    <location>
        <begin position="1"/>
        <end position="75"/>
    </location>
</feature>
<dbReference type="Proteomes" id="UP000593562">
    <property type="component" value="Unassembled WGS sequence"/>
</dbReference>
<dbReference type="AlphaFoldDB" id="A0A7J7BUU6"/>
<dbReference type="SMART" id="SM00184">
    <property type="entry name" value="RING"/>
    <property type="match status" value="1"/>
</dbReference>
<sequence length="214" mass="24367">MENEEGEQTPRRVSVTDLDQVESDHVMAMALQEQEREALTALPHIETDSDDEEESEEYSSGEEEDYDSNDYEFFQSSRELEAAELEFLEEEGSNNDDDDEEMEEDDVDVDELTYEDLIALGEFIGEEKRGMSANEIPTCLRQFQCLSVDQNNRVDVVDRCVVCQVEFEEGEALVGLPCEHPFHSDCITKWLQIKKVCPICGTEVSSPKTATSRN</sequence>
<protein>
    <submittedName>
        <fullName evidence="4">E3 ubiquitin ligase BIG BROTHER-related-like</fullName>
    </submittedName>
</protein>
<dbReference type="PANTHER" id="PTHR47530">
    <property type="entry name" value="E3 UBIQUITIN LIGASE BIG BROTHER-RELATED"/>
    <property type="match status" value="1"/>
</dbReference>
<dbReference type="InterPro" id="IPR013083">
    <property type="entry name" value="Znf_RING/FYVE/PHD"/>
</dbReference>
<keyword evidence="1" id="KW-0479">Metal-binding</keyword>
<evidence type="ECO:0000313" key="4">
    <source>
        <dbReference type="EMBL" id="KAF5725316.1"/>
    </source>
</evidence>
<evidence type="ECO:0000256" key="1">
    <source>
        <dbReference type="PROSITE-ProRule" id="PRU00175"/>
    </source>
</evidence>
<dbReference type="InterPro" id="IPR001841">
    <property type="entry name" value="Znf_RING"/>
</dbReference>
<keyword evidence="1" id="KW-0862">Zinc</keyword>
<dbReference type="SUPFAM" id="SSF57850">
    <property type="entry name" value="RING/U-box"/>
    <property type="match status" value="1"/>
</dbReference>
<feature type="compositionally biased region" description="Acidic residues" evidence="2">
    <location>
        <begin position="48"/>
        <end position="70"/>
    </location>
</feature>
<dbReference type="PANTHER" id="PTHR47530:SF3">
    <property type="entry name" value="OS08G0548300 PROTEIN"/>
    <property type="match status" value="1"/>
</dbReference>
<gene>
    <name evidence="4" type="ORF">HS088_TW23G00037</name>
</gene>
<feature type="domain" description="RING-type" evidence="3">
    <location>
        <begin position="160"/>
        <end position="200"/>
    </location>
</feature>
<organism evidence="4 5">
    <name type="scientific">Tripterygium wilfordii</name>
    <name type="common">Thunder God vine</name>
    <dbReference type="NCBI Taxonomy" id="458696"/>
    <lineage>
        <taxon>Eukaryota</taxon>
        <taxon>Viridiplantae</taxon>
        <taxon>Streptophyta</taxon>
        <taxon>Embryophyta</taxon>
        <taxon>Tracheophyta</taxon>
        <taxon>Spermatophyta</taxon>
        <taxon>Magnoliopsida</taxon>
        <taxon>eudicotyledons</taxon>
        <taxon>Gunneridae</taxon>
        <taxon>Pentapetalae</taxon>
        <taxon>rosids</taxon>
        <taxon>fabids</taxon>
        <taxon>Celastrales</taxon>
        <taxon>Celastraceae</taxon>
        <taxon>Tripterygium</taxon>
    </lineage>
</organism>
<evidence type="ECO:0000259" key="3">
    <source>
        <dbReference type="PROSITE" id="PS50089"/>
    </source>
</evidence>
<name>A0A7J7BUU6_TRIWF</name>
<comment type="caution">
    <text evidence="4">The sequence shown here is derived from an EMBL/GenBank/DDBJ whole genome shotgun (WGS) entry which is preliminary data.</text>
</comment>
<reference evidence="4 5" key="1">
    <citation type="journal article" date="2020" name="Nat. Commun.">
        <title>Genome of Tripterygium wilfordii and identification of cytochrome P450 involved in triptolide biosynthesis.</title>
        <authorList>
            <person name="Tu L."/>
            <person name="Su P."/>
            <person name="Zhang Z."/>
            <person name="Gao L."/>
            <person name="Wang J."/>
            <person name="Hu T."/>
            <person name="Zhou J."/>
            <person name="Zhang Y."/>
            <person name="Zhao Y."/>
            <person name="Liu Y."/>
            <person name="Song Y."/>
            <person name="Tong Y."/>
            <person name="Lu Y."/>
            <person name="Yang J."/>
            <person name="Xu C."/>
            <person name="Jia M."/>
            <person name="Peters R.J."/>
            <person name="Huang L."/>
            <person name="Gao W."/>
        </authorList>
    </citation>
    <scope>NUCLEOTIDE SEQUENCE [LARGE SCALE GENOMIC DNA]</scope>
    <source>
        <strain evidence="5">cv. XIE 37</strain>
        <tissue evidence="4">Leaf</tissue>
    </source>
</reference>
<dbReference type="PROSITE" id="PS50089">
    <property type="entry name" value="ZF_RING_2"/>
    <property type="match status" value="1"/>
</dbReference>
<accession>A0A7J7BUU6</accession>
<dbReference type="InParanoid" id="A0A7J7BUU6"/>
<proteinExistence type="predicted"/>
<dbReference type="Pfam" id="PF13639">
    <property type="entry name" value="zf-RING_2"/>
    <property type="match status" value="1"/>
</dbReference>
<dbReference type="OrthoDB" id="8062037at2759"/>
<evidence type="ECO:0000313" key="5">
    <source>
        <dbReference type="Proteomes" id="UP000593562"/>
    </source>
</evidence>
<dbReference type="Gene3D" id="3.30.40.10">
    <property type="entry name" value="Zinc/RING finger domain, C3HC4 (zinc finger)"/>
    <property type="match status" value="1"/>
</dbReference>
<keyword evidence="5" id="KW-1185">Reference proteome</keyword>
<keyword evidence="1" id="KW-0863">Zinc-finger</keyword>